<dbReference type="SUPFAM" id="SSF56112">
    <property type="entry name" value="Protein kinase-like (PK-like)"/>
    <property type="match status" value="1"/>
</dbReference>
<evidence type="ECO:0000256" key="16">
    <source>
        <dbReference type="ARBA" id="ARBA00023170"/>
    </source>
</evidence>
<dbReference type="EC" id="2.7.11.1" evidence="4"/>
<dbReference type="FunFam" id="3.30.200.20:FF:000112">
    <property type="entry name" value="Lectin-domain containing receptor kinase A4.3"/>
    <property type="match status" value="1"/>
</dbReference>
<keyword evidence="15 21" id="KW-0472">Membrane</keyword>
<evidence type="ECO:0000256" key="7">
    <source>
        <dbReference type="ARBA" id="ARBA00022679"/>
    </source>
</evidence>
<accession>A0A5J5BLU9</accession>
<evidence type="ECO:0000256" key="5">
    <source>
        <dbReference type="ARBA" id="ARBA00022475"/>
    </source>
</evidence>
<dbReference type="OrthoDB" id="543442at2759"/>
<dbReference type="AlphaFoldDB" id="A0A5J5BLU9"/>
<dbReference type="InterPro" id="IPR019825">
    <property type="entry name" value="Lectin_legB_Mn/Ca_BS"/>
</dbReference>
<dbReference type="InterPro" id="IPR000719">
    <property type="entry name" value="Prot_kinase_dom"/>
</dbReference>
<feature type="domain" description="Protein kinase" evidence="22">
    <location>
        <begin position="398"/>
        <end position="674"/>
    </location>
</feature>
<name>A0A5J5BLU9_9ASTE</name>
<keyword evidence="7" id="KW-0808">Transferase</keyword>
<dbReference type="GO" id="GO:0004674">
    <property type="term" value="F:protein serine/threonine kinase activity"/>
    <property type="evidence" value="ECO:0007669"/>
    <property type="project" value="UniProtKB-KW"/>
</dbReference>
<dbReference type="PROSITE" id="PS00108">
    <property type="entry name" value="PROTEIN_KINASE_ST"/>
    <property type="match status" value="1"/>
</dbReference>
<keyword evidence="24" id="KW-1185">Reference proteome</keyword>
<dbReference type="SUPFAM" id="SSF49899">
    <property type="entry name" value="Concanavalin A-like lectins/glucanases"/>
    <property type="match status" value="1"/>
</dbReference>
<evidence type="ECO:0000256" key="11">
    <source>
        <dbReference type="ARBA" id="ARBA00022741"/>
    </source>
</evidence>
<keyword evidence="9" id="KW-0732">Signal</keyword>
<evidence type="ECO:0000259" key="22">
    <source>
        <dbReference type="PROSITE" id="PS50011"/>
    </source>
</evidence>
<dbReference type="GO" id="GO:0030246">
    <property type="term" value="F:carbohydrate binding"/>
    <property type="evidence" value="ECO:0007669"/>
    <property type="project" value="UniProtKB-KW"/>
</dbReference>
<dbReference type="PANTHER" id="PTHR27007">
    <property type="match status" value="1"/>
</dbReference>
<evidence type="ECO:0000313" key="24">
    <source>
        <dbReference type="Proteomes" id="UP000325577"/>
    </source>
</evidence>
<evidence type="ECO:0000256" key="13">
    <source>
        <dbReference type="ARBA" id="ARBA00022840"/>
    </source>
</evidence>
<evidence type="ECO:0000256" key="2">
    <source>
        <dbReference type="ARBA" id="ARBA00008536"/>
    </source>
</evidence>
<dbReference type="PROSITE" id="PS50011">
    <property type="entry name" value="PROTEIN_KINASE_DOM"/>
    <property type="match status" value="1"/>
</dbReference>
<organism evidence="23 24">
    <name type="scientific">Nyssa sinensis</name>
    <dbReference type="NCBI Taxonomy" id="561372"/>
    <lineage>
        <taxon>Eukaryota</taxon>
        <taxon>Viridiplantae</taxon>
        <taxon>Streptophyta</taxon>
        <taxon>Embryophyta</taxon>
        <taxon>Tracheophyta</taxon>
        <taxon>Spermatophyta</taxon>
        <taxon>Magnoliopsida</taxon>
        <taxon>eudicotyledons</taxon>
        <taxon>Gunneridae</taxon>
        <taxon>Pentapetalae</taxon>
        <taxon>asterids</taxon>
        <taxon>Cornales</taxon>
        <taxon>Nyssaceae</taxon>
        <taxon>Nyssa</taxon>
    </lineage>
</organism>
<dbReference type="InterPro" id="IPR008271">
    <property type="entry name" value="Ser/Thr_kinase_AS"/>
</dbReference>
<keyword evidence="12" id="KW-0418">Kinase</keyword>
<keyword evidence="13 20" id="KW-0067">ATP-binding</keyword>
<dbReference type="PROSITE" id="PS00307">
    <property type="entry name" value="LECTIN_LEGUME_BETA"/>
    <property type="match status" value="1"/>
</dbReference>
<sequence>MVVEWDVVVATDVEVDVDMDVDVDEVMEDLDSLGAHNNLVHLLLLPVNFVIVQIVMLHNTVLYLSIKLLALAQDENQFIYNGFRGADLHLDGIAQIHPSGLLQLTNTSKQQTGHAFYQLPLKFNTSSSGLPQSLSFSTNFVIAMVPELPTFSGHGIAFTISPSMDFKQAVASQHLGLFNSSNNGLSSNHVVAVELDTIKNAEFEDINDNHVGIDVNSLKSIASAPVTYFSDKEGPNKSLVLISGNPIQVWIDYDHEVEKLLNVSIAPAGTPKPNHPLLSTPIDLSLILLDSVYVGFSSATGTVASNHYVLGWSFNRSGQAQRLELSKLPSFPRPRKSRHKLGLEITVSVTASALLTTIIAVAYIVRKKKYEEIREDWEREFGPQRFSYKDLYKATKGFKDKDLLGAGGFGKVYRGVLPSSNMEVAIKKVSHDSKQGMKEFVNEIASMGRLRHRNLVQLLGYCRRRGELLLVYDHMPNGSLDKFLFSNEKPNLYWAQRYRILKGVASGLLYLHEEWEQVVLHRDVKASNVLLDADLNGRLGDFGLARLYDHGANPQTTYVVGTVGYLAPELTKAGKATTSTDVFAFGAFMLEVACGRRPTELQGLVEEMVLVDWVFERWKKGAILETSDPRLEGDYVAEEMELVLKLGLLCSHPNPAARPSMRQAMQYLDGDAILPEILLDGVGVGMFVMSDEAPAEFVMSFPLTSGNGSAISMSSTDSILHCGR</sequence>
<evidence type="ECO:0000256" key="3">
    <source>
        <dbReference type="ARBA" id="ARBA00010217"/>
    </source>
</evidence>
<comment type="similarity">
    <text evidence="3">In the C-terminal section; belongs to the protein kinase superfamily. Ser/Thr protein kinase family.</text>
</comment>
<dbReference type="Proteomes" id="UP000325577">
    <property type="component" value="Linkage Group LG11"/>
</dbReference>
<dbReference type="GO" id="GO:0005524">
    <property type="term" value="F:ATP binding"/>
    <property type="evidence" value="ECO:0007669"/>
    <property type="project" value="UniProtKB-UniRule"/>
</dbReference>
<evidence type="ECO:0000256" key="8">
    <source>
        <dbReference type="ARBA" id="ARBA00022692"/>
    </source>
</evidence>
<evidence type="ECO:0000256" key="9">
    <source>
        <dbReference type="ARBA" id="ARBA00022729"/>
    </source>
</evidence>
<evidence type="ECO:0000256" key="4">
    <source>
        <dbReference type="ARBA" id="ARBA00012513"/>
    </source>
</evidence>
<gene>
    <name evidence="23" type="ORF">F0562_021984</name>
</gene>
<evidence type="ECO:0000256" key="21">
    <source>
        <dbReference type="SAM" id="Phobius"/>
    </source>
</evidence>
<comment type="catalytic activity">
    <reaction evidence="19">
        <text>L-seryl-[protein] + ATP = O-phospho-L-seryl-[protein] + ADP + H(+)</text>
        <dbReference type="Rhea" id="RHEA:17989"/>
        <dbReference type="Rhea" id="RHEA-COMP:9863"/>
        <dbReference type="Rhea" id="RHEA-COMP:11604"/>
        <dbReference type="ChEBI" id="CHEBI:15378"/>
        <dbReference type="ChEBI" id="CHEBI:29999"/>
        <dbReference type="ChEBI" id="CHEBI:30616"/>
        <dbReference type="ChEBI" id="CHEBI:83421"/>
        <dbReference type="ChEBI" id="CHEBI:456216"/>
        <dbReference type="EC" id="2.7.11.1"/>
    </reaction>
</comment>
<feature type="transmembrane region" description="Helical" evidence="21">
    <location>
        <begin position="341"/>
        <end position="365"/>
    </location>
</feature>
<evidence type="ECO:0000313" key="23">
    <source>
        <dbReference type="EMBL" id="KAA8543839.1"/>
    </source>
</evidence>
<keyword evidence="17" id="KW-0325">Glycoprotein</keyword>
<dbReference type="InterPro" id="IPR017441">
    <property type="entry name" value="Protein_kinase_ATP_BS"/>
</dbReference>
<dbReference type="CDD" id="cd06899">
    <property type="entry name" value="lectin_legume_LecRK_Arcelin_ConA"/>
    <property type="match status" value="1"/>
</dbReference>
<evidence type="ECO:0000256" key="6">
    <source>
        <dbReference type="ARBA" id="ARBA00022527"/>
    </source>
</evidence>
<comment type="catalytic activity">
    <reaction evidence="18">
        <text>L-threonyl-[protein] + ATP = O-phospho-L-threonyl-[protein] + ADP + H(+)</text>
        <dbReference type="Rhea" id="RHEA:46608"/>
        <dbReference type="Rhea" id="RHEA-COMP:11060"/>
        <dbReference type="Rhea" id="RHEA-COMP:11605"/>
        <dbReference type="ChEBI" id="CHEBI:15378"/>
        <dbReference type="ChEBI" id="CHEBI:30013"/>
        <dbReference type="ChEBI" id="CHEBI:30616"/>
        <dbReference type="ChEBI" id="CHEBI:61977"/>
        <dbReference type="ChEBI" id="CHEBI:456216"/>
        <dbReference type="EC" id="2.7.11.1"/>
    </reaction>
</comment>
<evidence type="ECO:0000256" key="14">
    <source>
        <dbReference type="ARBA" id="ARBA00022989"/>
    </source>
</evidence>
<dbReference type="Pfam" id="PF00139">
    <property type="entry name" value="Lectin_legB"/>
    <property type="match status" value="1"/>
</dbReference>
<dbReference type="InterPro" id="IPR050528">
    <property type="entry name" value="L-type_Lectin-RKs"/>
</dbReference>
<dbReference type="FunFam" id="1.10.510.10:FF:000108">
    <property type="entry name" value="L-type lectin-domain containing receptor kinase S.4"/>
    <property type="match status" value="1"/>
</dbReference>
<evidence type="ECO:0000256" key="15">
    <source>
        <dbReference type="ARBA" id="ARBA00023136"/>
    </source>
</evidence>
<keyword evidence="8 21" id="KW-0812">Transmembrane</keyword>
<dbReference type="FunFam" id="2.60.120.200:FF:000096">
    <property type="entry name" value="L-type lectin-domain containing receptor kinase V.9"/>
    <property type="match status" value="1"/>
</dbReference>
<evidence type="ECO:0000256" key="18">
    <source>
        <dbReference type="ARBA" id="ARBA00047899"/>
    </source>
</evidence>
<keyword evidence="16" id="KW-0675">Receptor</keyword>
<keyword evidence="5" id="KW-1003">Cell membrane</keyword>
<dbReference type="GO" id="GO:0005886">
    <property type="term" value="C:plasma membrane"/>
    <property type="evidence" value="ECO:0007669"/>
    <property type="project" value="UniProtKB-SubCell"/>
</dbReference>
<dbReference type="Pfam" id="PF00069">
    <property type="entry name" value="Pkinase"/>
    <property type="match status" value="1"/>
</dbReference>
<reference evidence="23 24" key="1">
    <citation type="submission" date="2019-09" db="EMBL/GenBank/DDBJ databases">
        <title>A chromosome-level genome assembly of the Chinese tupelo Nyssa sinensis.</title>
        <authorList>
            <person name="Yang X."/>
            <person name="Kang M."/>
            <person name="Yang Y."/>
            <person name="Xiong H."/>
            <person name="Wang M."/>
            <person name="Zhang Z."/>
            <person name="Wang Z."/>
            <person name="Wu H."/>
            <person name="Ma T."/>
            <person name="Liu J."/>
            <person name="Xi Z."/>
        </authorList>
    </citation>
    <scope>NUCLEOTIDE SEQUENCE [LARGE SCALE GENOMIC DNA]</scope>
    <source>
        <strain evidence="23">J267</strain>
        <tissue evidence="23">Leaf</tissue>
    </source>
</reference>
<keyword evidence="10" id="KW-0430">Lectin</keyword>
<dbReference type="SMART" id="SM00220">
    <property type="entry name" value="S_TKc"/>
    <property type="match status" value="1"/>
</dbReference>
<evidence type="ECO:0000256" key="12">
    <source>
        <dbReference type="ARBA" id="ARBA00022777"/>
    </source>
</evidence>
<dbReference type="InterPro" id="IPR013320">
    <property type="entry name" value="ConA-like_dom_sf"/>
</dbReference>
<dbReference type="Gene3D" id="2.60.120.200">
    <property type="match status" value="1"/>
</dbReference>
<evidence type="ECO:0000256" key="19">
    <source>
        <dbReference type="ARBA" id="ARBA00048679"/>
    </source>
</evidence>
<evidence type="ECO:0000256" key="17">
    <source>
        <dbReference type="ARBA" id="ARBA00023180"/>
    </source>
</evidence>
<dbReference type="PROSITE" id="PS00107">
    <property type="entry name" value="PROTEIN_KINASE_ATP"/>
    <property type="match status" value="1"/>
</dbReference>
<dbReference type="EMBL" id="CM018034">
    <property type="protein sequence ID" value="KAA8543839.1"/>
    <property type="molecule type" value="Genomic_DNA"/>
</dbReference>
<keyword evidence="14 21" id="KW-1133">Transmembrane helix</keyword>
<protein>
    <recommendedName>
        <fullName evidence="4">non-specific serine/threonine protein kinase</fullName>
        <ecNumber evidence="4">2.7.11.1</ecNumber>
    </recommendedName>
</protein>
<comment type="subcellular location">
    <subcellularLocation>
        <location evidence="1">Cell membrane</location>
        <topology evidence="1">Single-pass type I membrane protein</topology>
    </subcellularLocation>
</comment>
<comment type="similarity">
    <text evidence="2">In the N-terminal section; belongs to the leguminous lectin family.</text>
</comment>
<evidence type="ECO:0000256" key="1">
    <source>
        <dbReference type="ARBA" id="ARBA00004251"/>
    </source>
</evidence>
<evidence type="ECO:0000256" key="10">
    <source>
        <dbReference type="ARBA" id="ARBA00022734"/>
    </source>
</evidence>
<feature type="binding site" evidence="20">
    <location>
        <position position="428"/>
    </location>
    <ligand>
        <name>ATP</name>
        <dbReference type="ChEBI" id="CHEBI:30616"/>
    </ligand>
</feature>
<dbReference type="InterPro" id="IPR001220">
    <property type="entry name" value="Legume_lectin_dom"/>
</dbReference>
<dbReference type="Gene3D" id="3.30.200.20">
    <property type="entry name" value="Phosphorylase Kinase, domain 1"/>
    <property type="match status" value="1"/>
</dbReference>
<dbReference type="Gene3D" id="1.10.510.10">
    <property type="entry name" value="Transferase(Phosphotransferase) domain 1"/>
    <property type="match status" value="1"/>
</dbReference>
<dbReference type="InterPro" id="IPR011009">
    <property type="entry name" value="Kinase-like_dom_sf"/>
</dbReference>
<proteinExistence type="inferred from homology"/>
<dbReference type="CDD" id="cd14066">
    <property type="entry name" value="STKc_IRAK"/>
    <property type="match status" value="1"/>
</dbReference>
<keyword evidence="11 20" id="KW-0547">Nucleotide-binding</keyword>
<keyword evidence="6" id="KW-0723">Serine/threonine-protein kinase</keyword>
<evidence type="ECO:0000256" key="20">
    <source>
        <dbReference type="PROSITE-ProRule" id="PRU10141"/>
    </source>
</evidence>